<reference evidence="3 4" key="1">
    <citation type="submission" date="2007-05" db="EMBL/GenBank/DDBJ databases">
        <title>Complete sequence of chromosome of Acidiphilium cryptum JF-5.</title>
        <authorList>
            <consortium name="US DOE Joint Genome Institute"/>
            <person name="Copeland A."/>
            <person name="Lucas S."/>
            <person name="Lapidus A."/>
            <person name="Barry K."/>
            <person name="Detter J.C."/>
            <person name="Glavina del Rio T."/>
            <person name="Hammon N."/>
            <person name="Israni S."/>
            <person name="Dalin E."/>
            <person name="Tice H."/>
            <person name="Pitluck S."/>
            <person name="Sims D."/>
            <person name="Brettin T."/>
            <person name="Bruce D."/>
            <person name="Han C."/>
            <person name="Schmutz J."/>
            <person name="Larimer F."/>
            <person name="Land M."/>
            <person name="Hauser L."/>
            <person name="Kyrpides N."/>
            <person name="Kim E."/>
            <person name="Magnuson T."/>
            <person name="Richardson P."/>
        </authorList>
    </citation>
    <scope>NUCLEOTIDE SEQUENCE [LARGE SCALE GENOMIC DNA]</scope>
    <source>
        <strain evidence="3 4">JF-5</strain>
    </source>
</reference>
<sequence>MSAPPPVPPPPVPRHIAIIMDGNGRWAARHGLPRAAGHREGVQAVRRTIEAAIGHGVEWLTLFAFSSENWRRPVEEVTDLTFLLRHYLRSELRELAEAGVRLHIIGERDRFGSSLKAELADAEARTAANRKLNLVIALSYGARAEIATAARRIAEAAMAGTLDPTTVDETIFAAHLSTAGMPDPDLVIRTSGEQRLSNFLLWQAAYAELVFDDALWPDFGAANLGRAIAEYARRERRFGARPGPADAPPDGEGP</sequence>
<feature type="binding site" evidence="2">
    <location>
        <position position="208"/>
    </location>
    <ligand>
        <name>Mg(2+)</name>
        <dbReference type="ChEBI" id="CHEBI:18420"/>
    </ligand>
</feature>
<dbReference type="SUPFAM" id="SSF64005">
    <property type="entry name" value="Undecaprenyl diphosphate synthase"/>
    <property type="match status" value="1"/>
</dbReference>
<dbReference type="InterPro" id="IPR018520">
    <property type="entry name" value="UPP_synth-like_CS"/>
</dbReference>
<dbReference type="Pfam" id="PF01255">
    <property type="entry name" value="Prenyltransf"/>
    <property type="match status" value="1"/>
</dbReference>
<dbReference type="RefSeq" id="WP_007421639.1">
    <property type="nucleotide sequence ID" value="NC_009484.1"/>
</dbReference>
<protein>
    <recommendedName>
        <fullName evidence="2">Isoprenyl transferase</fullName>
        <ecNumber evidence="2">2.5.1.-</ecNumber>
    </recommendedName>
</protein>
<dbReference type="CDD" id="cd00475">
    <property type="entry name" value="Cis_IPPS"/>
    <property type="match status" value="1"/>
</dbReference>
<dbReference type="EMBL" id="CP000697">
    <property type="protein sequence ID" value="ABQ31746.1"/>
    <property type="molecule type" value="Genomic_DNA"/>
</dbReference>
<feature type="binding site" evidence="2">
    <location>
        <position position="26"/>
    </location>
    <ligand>
        <name>substrate</name>
    </ligand>
</feature>
<organism evidence="3 4">
    <name type="scientific">Acidiphilium cryptum (strain JF-5)</name>
    <dbReference type="NCBI Taxonomy" id="349163"/>
    <lineage>
        <taxon>Bacteria</taxon>
        <taxon>Pseudomonadati</taxon>
        <taxon>Pseudomonadota</taxon>
        <taxon>Alphaproteobacteria</taxon>
        <taxon>Acetobacterales</taxon>
        <taxon>Acidocellaceae</taxon>
        <taxon>Acidiphilium</taxon>
    </lineage>
</organism>
<feature type="binding site" evidence="2">
    <location>
        <position position="34"/>
    </location>
    <ligand>
        <name>substrate</name>
    </ligand>
</feature>
<feature type="binding site" evidence="2">
    <location>
        <position position="21"/>
    </location>
    <ligand>
        <name>Mg(2+)</name>
        <dbReference type="ChEBI" id="CHEBI:18420"/>
    </ligand>
</feature>
<feature type="binding site" evidence="2">
    <location>
        <position position="72"/>
    </location>
    <ligand>
        <name>substrate</name>
    </ligand>
</feature>
<dbReference type="GO" id="GO:0005829">
    <property type="term" value="C:cytosol"/>
    <property type="evidence" value="ECO:0007669"/>
    <property type="project" value="TreeGrafter"/>
</dbReference>
<keyword evidence="2" id="KW-0460">Magnesium</keyword>
<evidence type="ECO:0000313" key="3">
    <source>
        <dbReference type="EMBL" id="ABQ31746.1"/>
    </source>
</evidence>
<dbReference type="Proteomes" id="UP000000245">
    <property type="component" value="Chromosome"/>
</dbReference>
<evidence type="ECO:0000256" key="1">
    <source>
        <dbReference type="ARBA" id="ARBA00022679"/>
    </source>
</evidence>
<dbReference type="HOGENOM" id="CLU_038505_1_1_5"/>
<comment type="similarity">
    <text evidence="2">Belongs to the UPP synthase family.</text>
</comment>
<name>A5G1L4_ACICJ</name>
<dbReference type="GO" id="GO:0000287">
    <property type="term" value="F:magnesium ion binding"/>
    <property type="evidence" value="ECO:0007669"/>
    <property type="project" value="UniProtKB-UniRule"/>
</dbReference>
<dbReference type="GO" id="GO:0016094">
    <property type="term" value="P:polyprenol biosynthetic process"/>
    <property type="evidence" value="ECO:0007669"/>
    <property type="project" value="TreeGrafter"/>
</dbReference>
<comment type="cofactor">
    <cofactor evidence="2">
        <name>Mg(2+)</name>
        <dbReference type="ChEBI" id="CHEBI:18420"/>
    </cofactor>
    <text evidence="2">Binds 2 magnesium ions per subunit.</text>
</comment>
<dbReference type="Gene3D" id="3.40.1180.10">
    <property type="entry name" value="Decaprenyl diphosphate synthase-like"/>
    <property type="match status" value="1"/>
</dbReference>
<accession>A5G1L4</accession>
<keyword evidence="4" id="KW-1185">Reference proteome</keyword>
<dbReference type="PANTHER" id="PTHR10291">
    <property type="entry name" value="DEHYDRODOLICHYL DIPHOSPHATE SYNTHASE FAMILY MEMBER"/>
    <property type="match status" value="1"/>
</dbReference>
<evidence type="ECO:0000313" key="4">
    <source>
        <dbReference type="Proteomes" id="UP000000245"/>
    </source>
</evidence>
<evidence type="ECO:0000256" key="2">
    <source>
        <dbReference type="HAMAP-Rule" id="MF_01139"/>
    </source>
</evidence>
<feature type="active site" evidence="2">
    <location>
        <position position="21"/>
    </location>
</feature>
<dbReference type="STRING" id="349163.Acry_2555"/>
<dbReference type="eggNOG" id="COG0020">
    <property type="taxonomic scope" value="Bacteria"/>
</dbReference>
<feature type="active site" description="Proton acceptor" evidence="2">
    <location>
        <position position="69"/>
    </location>
</feature>
<feature type="binding site" evidence="2">
    <location>
        <position position="70"/>
    </location>
    <ligand>
        <name>substrate</name>
    </ligand>
</feature>
<dbReference type="EC" id="2.5.1.-" evidence="2"/>
<keyword evidence="1 2" id="KW-0808">Transferase</keyword>
<dbReference type="HAMAP" id="MF_01139">
    <property type="entry name" value="ISPT"/>
    <property type="match status" value="1"/>
</dbReference>
<dbReference type="InterPro" id="IPR036424">
    <property type="entry name" value="UPP_synth-like_sf"/>
</dbReference>
<feature type="binding site" evidence="2">
    <location>
        <position position="189"/>
    </location>
    <ligand>
        <name>substrate</name>
    </ligand>
</feature>
<keyword evidence="2" id="KW-0479">Metal-binding</keyword>
<proteinExistence type="inferred from homology"/>
<feature type="binding site" evidence="2">
    <location>
        <position position="38"/>
    </location>
    <ligand>
        <name>substrate</name>
    </ligand>
</feature>
<feature type="binding site" evidence="2">
    <location>
        <begin position="66"/>
        <end position="68"/>
    </location>
    <ligand>
        <name>substrate</name>
    </ligand>
</feature>
<dbReference type="KEGG" id="acr:Acry_2555"/>
<dbReference type="GO" id="GO:0008834">
    <property type="term" value="F:ditrans,polycis-undecaprenyl-diphosphate synthase [(2E,6E)-farnesyl-diphosphate specific] activity"/>
    <property type="evidence" value="ECO:0007669"/>
    <property type="project" value="TreeGrafter"/>
</dbReference>
<feature type="binding site" evidence="2">
    <location>
        <begin position="22"/>
        <end position="25"/>
    </location>
    <ligand>
        <name>substrate</name>
    </ligand>
</feature>
<dbReference type="PROSITE" id="PS01066">
    <property type="entry name" value="UPP_SYNTHASE"/>
    <property type="match status" value="1"/>
</dbReference>
<dbReference type="AlphaFoldDB" id="A5G1L4"/>
<dbReference type="FunFam" id="3.40.1180.10:FF:000001">
    <property type="entry name" value="(2E,6E)-farnesyl-diphosphate-specific ditrans,polycis-undecaprenyl-diphosphate synthase"/>
    <property type="match status" value="1"/>
</dbReference>
<comment type="subunit">
    <text evidence="2">Homodimer.</text>
</comment>
<dbReference type="PANTHER" id="PTHR10291:SF0">
    <property type="entry name" value="DEHYDRODOLICHYL DIPHOSPHATE SYNTHASE 2"/>
    <property type="match status" value="1"/>
</dbReference>
<dbReference type="NCBIfam" id="TIGR00055">
    <property type="entry name" value="uppS"/>
    <property type="match status" value="1"/>
</dbReference>
<gene>
    <name evidence="3" type="ordered locus">Acry_2555</name>
</gene>
<comment type="function">
    <text evidence="2">Catalyzes the condensation of isopentenyl diphosphate (IPP) with allylic pyrophosphates generating different type of terpenoids.</text>
</comment>
<feature type="binding site" evidence="2">
    <location>
        <begin position="195"/>
        <end position="197"/>
    </location>
    <ligand>
        <name>substrate</name>
    </ligand>
</feature>
<dbReference type="InterPro" id="IPR001441">
    <property type="entry name" value="UPP_synth-like"/>
</dbReference>